<dbReference type="AlphaFoldDB" id="A0A511N398"/>
<dbReference type="Gene3D" id="3.10.350.10">
    <property type="entry name" value="LysM domain"/>
    <property type="match status" value="1"/>
</dbReference>
<dbReference type="InterPro" id="IPR018711">
    <property type="entry name" value="NAGPA"/>
</dbReference>
<dbReference type="SMART" id="SM00257">
    <property type="entry name" value="LysM"/>
    <property type="match status" value="1"/>
</dbReference>
<dbReference type="EMBL" id="BJXB01000013">
    <property type="protein sequence ID" value="GEM47333.1"/>
    <property type="molecule type" value="Genomic_DNA"/>
</dbReference>
<keyword evidence="3" id="KW-1185">Reference proteome</keyword>
<dbReference type="Pfam" id="PF01476">
    <property type="entry name" value="LysM"/>
    <property type="match status" value="1"/>
</dbReference>
<evidence type="ECO:0000313" key="2">
    <source>
        <dbReference type="EMBL" id="GEM47333.1"/>
    </source>
</evidence>
<evidence type="ECO:0000313" key="3">
    <source>
        <dbReference type="Proteomes" id="UP000321306"/>
    </source>
</evidence>
<gene>
    <name evidence="2" type="ORF">DC3_29680</name>
</gene>
<dbReference type="InterPro" id="IPR018392">
    <property type="entry name" value="LysM"/>
</dbReference>
<dbReference type="PANTHER" id="PTHR40446">
    <property type="entry name" value="N-ACETYLGLUCOSAMINE-1-PHOSPHODIESTER ALPHA-N-ACETYLGLUCOSAMINIDASE"/>
    <property type="match status" value="1"/>
</dbReference>
<dbReference type="Pfam" id="PF09992">
    <property type="entry name" value="NAGPA"/>
    <property type="match status" value="1"/>
</dbReference>
<dbReference type="InterPro" id="IPR036779">
    <property type="entry name" value="LysM_dom_sf"/>
</dbReference>
<dbReference type="SUPFAM" id="SSF54106">
    <property type="entry name" value="LysM domain"/>
    <property type="match status" value="1"/>
</dbReference>
<name>A0A511N398_DEIC1</name>
<accession>A0A511N398</accession>
<sequence>MAASTYTVKRGDTLWSISQKHKITVDRLKAINHLKSNTIYSGQKLKVSGKPVQKVVVPRNPPLPFAVAMSSKKVLGVPVYAIHVNLAHPRVKISPLLPTAGLGHGGARLRYLAQQPELVAAINGGYFHPQSYIPAGDLVFQGRQLASGRIQTALSLTADNKARIHDRIGSWKGYETVIATGPHVVRSGRLVIQPRVEGYRDPAVWGRAKRSAVGLVNNEYLIFITSPQALTLAEVGKIMMKMKAKDVILLDGGSSAGMIWEKRLVVQPARALSFGIGVFLRRKV</sequence>
<dbReference type="PANTHER" id="PTHR40446:SF2">
    <property type="entry name" value="N-ACETYLGLUCOSAMINE-1-PHOSPHODIESTER ALPHA-N-ACETYLGLUCOSAMINIDASE"/>
    <property type="match status" value="1"/>
</dbReference>
<dbReference type="Proteomes" id="UP000321306">
    <property type="component" value="Unassembled WGS sequence"/>
</dbReference>
<proteinExistence type="predicted"/>
<evidence type="ECO:0000259" key="1">
    <source>
        <dbReference type="PROSITE" id="PS51782"/>
    </source>
</evidence>
<dbReference type="OrthoDB" id="60771at2"/>
<comment type="caution">
    <text evidence="2">The sequence shown here is derived from an EMBL/GenBank/DDBJ whole genome shotgun (WGS) entry which is preliminary data.</text>
</comment>
<feature type="domain" description="LysM" evidence="1">
    <location>
        <begin position="4"/>
        <end position="47"/>
    </location>
</feature>
<dbReference type="CDD" id="cd00118">
    <property type="entry name" value="LysM"/>
    <property type="match status" value="1"/>
</dbReference>
<protein>
    <recommendedName>
        <fullName evidence="1">LysM domain-containing protein</fullName>
    </recommendedName>
</protein>
<organism evidence="2 3">
    <name type="scientific">Deinococcus cellulosilyticus (strain DSM 18568 / NBRC 106333 / KACC 11606 / 5516J-15)</name>
    <dbReference type="NCBI Taxonomy" id="1223518"/>
    <lineage>
        <taxon>Bacteria</taxon>
        <taxon>Thermotogati</taxon>
        <taxon>Deinococcota</taxon>
        <taxon>Deinococci</taxon>
        <taxon>Deinococcales</taxon>
        <taxon>Deinococcaceae</taxon>
        <taxon>Deinococcus</taxon>
    </lineage>
</organism>
<dbReference type="PROSITE" id="PS51782">
    <property type="entry name" value="LYSM"/>
    <property type="match status" value="1"/>
</dbReference>
<reference evidence="2 3" key="1">
    <citation type="submission" date="2019-07" db="EMBL/GenBank/DDBJ databases">
        <title>Whole genome shotgun sequence of Deinococcus cellulosilyticus NBRC 106333.</title>
        <authorList>
            <person name="Hosoyama A."/>
            <person name="Uohara A."/>
            <person name="Ohji S."/>
            <person name="Ichikawa N."/>
        </authorList>
    </citation>
    <scope>NUCLEOTIDE SEQUENCE [LARGE SCALE GENOMIC DNA]</scope>
    <source>
        <strain evidence="2 3">NBRC 106333</strain>
    </source>
</reference>